<dbReference type="AlphaFoldDB" id="A0A3Q3W266"/>
<evidence type="ECO:0000313" key="1">
    <source>
        <dbReference type="Ensembl" id="ENSMMOP00000002494.1"/>
    </source>
</evidence>
<sequence>MERDIECVGSSFGSGPVQRIIGLYVSMCECERELRGPIQRAAQVNVPFITAGVKLLGKKREKGL</sequence>
<dbReference type="Ensembl" id="ENSMMOT00000002535.1">
    <property type="protein sequence ID" value="ENSMMOP00000002494.1"/>
    <property type="gene ID" value="ENSMMOG00000002026.1"/>
</dbReference>
<evidence type="ECO:0000313" key="2">
    <source>
        <dbReference type="Proteomes" id="UP000261620"/>
    </source>
</evidence>
<keyword evidence="2" id="KW-1185">Reference proteome</keyword>
<reference evidence="1" key="1">
    <citation type="submission" date="2025-08" db="UniProtKB">
        <authorList>
            <consortium name="Ensembl"/>
        </authorList>
    </citation>
    <scope>IDENTIFICATION</scope>
</reference>
<reference evidence="1" key="2">
    <citation type="submission" date="2025-09" db="UniProtKB">
        <authorList>
            <consortium name="Ensembl"/>
        </authorList>
    </citation>
    <scope>IDENTIFICATION</scope>
</reference>
<dbReference type="Proteomes" id="UP000261620">
    <property type="component" value="Unplaced"/>
</dbReference>
<proteinExistence type="predicted"/>
<accession>A0A3Q3W266</accession>
<name>A0A3Q3W266_MOLML</name>
<organism evidence="1 2">
    <name type="scientific">Mola mola</name>
    <name type="common">Ocean sunfish</name>
    <name type="synonym">Tetraodon mola</name>
    <dbReference type="NCBI Taxonomy" id="94237"/>
    <lineage>
        <taxon>Eukaryota</taxon>
        <taxon>Metazoa</taxon>
        <taxon>Chordata</taxon>
        <taxon>Craniata</taxon>
        <taxon>Vertebrata</taxon>
        <taxon>Euteleostomi</taxon>
        <taxon>Actinopterygii</taxon>
        <taxon>Neopterygii</taxon>
        <taxon>Teleostei</taxon>
        <taxon>Neoteleostei</taxon>
        <taxon>Acanthomorphata</taxon>
        <taxon>Eupercaria</taxon>
        <taxon>Tetraodontiformes</taxon>
        <taxon>Molidae</taxon>
        <taxon>Mola</taxon>
    </lineage>
</organism>
<protein>
    <submittedName>
        <fullName evidence="1">Uncharacterized protein</fullName>
    </submittedName>
</protein>